<feature type="non-terminal residue" evidence="2">
    <location>
        <position position="108"/>
    </location>
</feature>
<name>A0AAD9R0D3_ACRCE</name>
<keyword evidence="1" id="KW-1133">Transmembrane helix</keyword>
<dbReference type="EMBL" id="JARQWQ010000008">
    <property type="protein sequence ID" value="KAK2570445.1"/>
    <property type="molecule type" value="Genomic_DNA"/>
</dbReference>
<protein>
    <submittedName>
        <fullName evidence="2">Uncharacterized protein</fullName>
    </submittedName>
</protein>
<keyword evidence="3" id="KW-1185">Reference proteome</keyword>
<evidence type="ECO:0000313" key="2">
    <source>
        <dbReference type="EMBL" id="KAK2570445.1"/>
    </source>
</evidence>
<reference evidence="2" key="2">
    <citation type="journal article" date="2023" name="Science">
        <title>Genomic signatures of disease resistance in endangered staghorn corals.</title>
        <authorList>
            <person name="Vollmer S.V."/>
            <person name="Selwyn J.D."/>
            <person name="Despard B.A."/>
            <person name="Roesel C.L."/>
        </authorList>
    </citation>
    <scope>NUCLEOTIDE SEQUENCE</scope>
    <source>
        <strain evidence="2">K2</strain>
    </source>
</reference>
<proteinExistence type="predicted"/>
<organism evidence="2 3">
    <name type="scientific">Acropora cervicornis</name>
    <name type="common">Staghorn coral</name>
    <dbReference type="NCBI Taxonomy" id="6130"/>
    <lineage>
        <taxon>Eukaryota</taxon>
        <taxon>Metazoa</taxon>
        <taxon>Cnidaria</taxon>
        <taxon>Anthozoa</taxon>
        <taxon>Hexacorallia</taxon>
        <taxon>Scleractinia</taxon>
        <taxon>Astrocoeniina</taxon>
        <taxon>Acroporidae</taxon>
        <taxon>Acropora</taxon>
    </lineage>
</organism>
<accession>A0AAD9R0D3</accession>
<comment type="caution">
    <text evidence="2">The sequence shown here is derived from an EMBL/GenBank/DDBJ whole genome shotgun (WGS) entry which is preliminary data.</text>
</comment>
<keyword evidence="1" id="KW-0812">Transmembrane</keyword>
<dbReference type="Proteomes" id="UP001249851">
    <property type="component" value="Unassembled WGS sequence"/>
</dbReference>
<keyword evidence="1" id="KW-0472">Membrane</keyword>
<sequence>MNSAKDDLIMKKQMISSLEDSNKSLQSTMQKMTESLSAMAEGISSAMRMIAMVMSGLTEQHFQPFHPLDYSSHGMMYQSISVIQSTLPVTFIFSVYYTKNMEQTKIVR</sequence>
<evidence type="ECO:0000256" key="1">
    <source>
        <dbReference type="SAM" id="Phobius"/>
    </source>
</evidence>
<gene>
    <name evidence="2" type="ORF">P5673_005263</name>
</gene>
<reference evidence="2" key="1">
    <citation type="journal article" date="2023" name="G3 (Bethesda)">
        <title>Whole genome assembly and annotation of the endangered Caribbean coral Acropora cervicornis.</title>
        <authorList>
            <person name="Selwyn J.D."/>
            <person name="Vollmer S.V."/>
        </authorList>
    </citation>
    <scope>NUCLEOTIDE SEQUENCE</scope>
    <source>
        <strain evidence="2">K2</strain>
    </source>
</reference>
<feature type="transmembrane region" description="Helical" evidence="1">
    <location>
        <begin position="77"/>
        <end position="98"/>
    </location>
</feature>
<evidence type="ECO:0000313" key="3">
    <source>
        <dbReference type="Proteomes" id="UP001249851"/>
    </source>
</evidence>
<dbReference type="AlphaFoldDB" id="A0AAD9R0D3"/>